<dbReference type="Proteomes" id="UP001165121">
    <property type="component" value="Unassembled WGS sequence"/>
</dbReference>
<keyword evidence="2" id="KW-1185">Reference proteome</keyword>
<accession>A0A9W6XDH5</accession>
<evidence type="ECO:0000313" key="1">
    <source>
        <dbReference type="EMBL" id="GMF36368.1"/>
    </source>
</evidence>
<dbReference type="AlphaFoldDB" id="A0A9W6XDH5"/>
<comment type="caution">
    <text evidence="1">The sequence shown here is derived from an EMBL/GenBank/DDBJ whole genome shotgun (WGS) entry which is preliminary data.</text>
</comment>
<protein>
    <submittedName>
        <fullName evidence="1">Unnamed protein product</fullName>
    </submittedName>
</protein>
<reference evidence="1" key="1">
    <citation type="submission" date="2023-04" db="EMBL/GenBank/DDBJ databases">
        <title>Phytophthora fragariaefolia NBRC 109709.</title>
        <authorList>
            <person name="Ichikawa N."/>
            <person name="Sato H."/>
            <person name="Tonouchi N."/>
        </authorList>
    </citation>
    <scope>NUCLEOTIDE SEQUENCE</scope>
    <source>
        <strain evidence="1">NBRC 109709</strain>
    </source>
</reference>
<sequence>MNPSVGWIALRVVSEEALGLESLILDYFDLNSQADVDLGPGLPWVCVFVSSLAASSSGGLRRGSTDARSSALGVWVHFDLGVFDVLTSVG</sequence>
<evidence type="ECO:0000313" key="2">
    <source>
        <dbReference type="Proteomes" id="UP001165121"/>
    </source>
</evidence>
<dbReference type="EMBL" id="BSXT01000940">
    <property type="protein sequence ID" value="GMF36368.1"/>
    <property type="molecule type" value="Genomic_DNA"/>
</dbReference>
<name>A0A9W6XDH5_9STRA</name>
<organism evidence="1 2">
    <name type="scientific">Phytophthora fragariaefolia</name>
    <dbReference type="NCBI Taxonomy" id="1490495"/>
    <lineage>
        <taxon>Eukaryota</taxon>
        <taxon>Sar</taxon>
        <taxon>Stramenopiles</taxon>
        <taxon>Oomycota</taxon>
        <taxon>Peronosporomycetes</taxon>
        <taxon>Peronosporales</taxon>
        <taxon>Peronosporaceae</taxon>
        <taxon>Phytophthora</taxon>
    </lineage>
</organism>
<gene>
    <name evidence="1" type="ORF">Pfra01_000988100</name>
</gene>
<proteinExistence type="predicted"/>